<evidence type="ECO:0000259" key="1">
    <source>
        <dbReference type="Pfam" id="PF00535"/>
    </source>
</evidence>
<proteinExistence type="predicted"/>
<dbReference type="CDD" id="cd00761">
    <property type="entry name" value="Glyco_tranf_GTA_type"/>
    <property type="match status" value="1"/>
</dbReference>
<keyword evidence="3" id="KW-1185">Reference proteome</keyword>
<protein>
    <submittedName>
        <fullName evidence="2">Glycosyltransferase family 2 protein</fullName>
    </submittedName>
</protein>
<reference evidence="2" key="1">
    <citation type="submission" date="2023-08" db="EMBL/GenBank/DDBJ databases">
        <title>Comparative genomics and taxonomic characterization of three novel marine species of genus Marivirga.</title>
        <authorList>
            <person name="Muhammad N."/>
            <person name="Kim S.-G."/>
        </authorList>
    </citation>
    <scope>NUCLEOTIDE SEQUENCE [LARGE SCALE GENOMIC DNA]</scope>
    <source>
        <strain evidence="2">ABR2-2</strain>
    </source>
</reference>
<accession>A0AA51RDC6</accession>
<name>A0AA51RDC6_9BACT</name>
<dbReference type="Gene3D" id="3.90.550.10">
    <property type="entry name" value="Spore Coat Polysaccharide Biosynthesis Protein SpsA, Chain A"/>
    <property type="match status" value="1"/>
</dbReference>
<evidence type="ECO:0000313" key="3">
    <source>
        <dbReference type="Proteomes" id="UP001244443"/>
    </source>
</evidence>
<dbReference type="InterPro" id="IPR001173">
    <property type="entry name" value="Glyco_trans_2-like"/>
</dbReference>
<dbReference type="AlphaFoldDB" id="A0AA51RDC6"/>
<feature type="domain" description="Glycosyltransferase 2-like" evidence="1">
    <location>
        <begin position="5"/>
        <end position="165"/>
    </location>
</feature>
<gene>
    <name evidence="2" type="ORF">QYS48_29580</name>
</gene>
<dbReference type="InterPro" id="IPR029044">
    <property type="entry name" value="Nucleotide-diphossugar_trans"/>
</dbReference>
<dbReference type="Pfam" id="PF00535">
    <property type="entry name" value="Glycos_transf_2"/>
    <property type="match status" value="1"/>
</dbReference>
<organism evidence="2 3">
    <name type="scientific">Marivirga arenosa</name>
    <dbReference type="NCBI Taxonomy" id="3059076"/>
    <lineage>
        <taxon>Bacteria</taxon>
        <taxon>Pseudomonadati</taxon>
        <taxon>Bacteroidota</taxon>
        <taxon>Cytophagia</taxon>
        <taxon>Cytophagales</taxon>
        <taxon>Marivirgaceae</taxon>
        <taxon>Marivirga</taxon>
    </lineage>
</organism>
<dbReference type="Proteomes" id="UP001244443">
    <property type="component" value="Chromosome"/>
</dbReference>
<sequence length="307" mass="35918">MLINILIPTYNREPDLTANLLYLISEIERYTLQSKVSIIVSDNCSQDQTQDSVQKIIANHSQIKIDYFRQSENIGLEKNAVFVFQKAFASHVMFIGDDDLIDKGYLEFSCNKIEENSELGCIIPGVKWKGFKGYKLGRIEEYDYKHLSNVFDSLFEVSHYSSQMSGLLINAKGTLEHYLKNSELRNIYLFISFTSFNLIKRESIFAPKYKTLIEQDNSKDWSYNEIGLLDEVFKAYFSIEEFIPSKQLEQLLLQFIRMQSFRLSIKKGRPITLIRQYFKIIKLFNFSLSFKIGLNKLLIKEYILKTL</sequence>
<dbReference type="SUPFAM" id="SSF53448">
    <property type="entry name" value="Nucleotide-diphospho-sugar transferases"/>
    <property type="match status" value="1"/>
</dbReference>
<dbReference type="RefSeq" id="WP_308357908.1">
    <property type="nucleotide sequence ID" value="NZ_CP129970.2"/>
</dbReference>
<evidence type="ECO:0000313" key="2">
    <source>
        <dbReference type="EMBL" id="WMN07699.1"/>
    </source>
</evidence>
<dbReference type="EMBL" id="CP129970">
    <property type="protein sequence ID" value="WMN07699.1"/>
    <property type="molecule type" value="Genomic_DNA"/>
</dbReference>